<organism evidence="4 5">
    <name type="scientific">Sinobaca qinghaiensis</name>
    <dbReference type="NCBI Taxonomy" id="342944"/>
    <lineage>
        <taxon>Bacteria</taxon>
        <taxon>Bacillati</taxon>
        <taxon>Bacillota</taxon>
        <taxon>Bacilli</taxon>
        <taxon>Bacillales</taxon>
        <taxon>Sporolactobacillaceae</taxon>
        <taxon>Sinobaca</taxon>
    </lineage>
</organism>
<dbReference type="PANTHER" id="PTHR13774">
    <property type="entry name" value="PHENAZINE BIOSYNTHESIS PROTEIN"/>
    <property type="match status" value="1"/>
</dbReference>
<dbReference type="GO" id="GO:0016853">
    <property type="term" value="F:isomerase activity"/>
    <property type="evidence" value="ECO:0007669"/>
    <property type="project" value="UniProtKB-KW"/>
</dbReference>
<gene>
    <name evidence="4" type="ORF">ATL39_0172</name>
</gene>
<keyword evidence="2" id="KW-0413">Isomerase</keyword>
<sequence>MNHQVVHTIVFALEKGGGNPCPVVLQADDLTAETMQQMTKDFGHESAFVLTPDHSDCDIKLRYFVPAHEMEMCIHATIGGVTVLVNRNIMTTSPIKVETALGPVNVEWKRNGSALDISVEQFPPQFIDDIPSKETVGKALNITSEEIDEWPVQSVSTSRSKLVVPLKSADVLHRLEPDFEYLWQVCDEFNTTGFYPFAVEEQSSRIVQARQFPKRAGYPEDPATGTAASALSAYLTKHEYFSPLQEGWNSFTVMQGMAMGKASIIQPETFIHENRITGTRVKGNAVEV</sequence>
<dbReference type="AlphaFoldDB" id="A0A419V7D1"/>
<dbReference type="NCBIfam" id="TIGR00654">
    <property type="entry name" value="PhzF_family"/>
    <property type="match status" value="1"/>
</dbReference>
<dbReference type="GO" id="GO:0005737">
    <property type="term" value="C:cytoplasm"/>
    <property type="evidence" value="ECO:0007669"/>
    <property type="project" value="TreeGrafter"/>
</dbReference>
<evidence type="ECO:0000256" key="2">
    <source>
        <dbReference type="ARBA" id="ARBA00023235"/>
    </source>
</evidence>
<reference evidence="4 5" key="1">
    <citation type="submission" date="2018-09" db="EMBL/GenBank/DDBJ databases">
        <title>Genomic Encyclopedia of Archaeal and Bacterial Type Strains, Phase II (KMG-II): from individual species to whole genera.</title>
        <authorList>
            <person name="Goeker M."/>
        </authorList>
    </citation>
    <scope>NUCLEOTIDE SEQUENCE [LARGE SCALE GENOMIC DNA]</scope>
    <source>
        <strain evidence="4 5">DSM 17008</strain>
    </source>
</reference>
<dbReference type="PANTHER" id="PTHR13774:SF39">
    <property type="entry name" value="BIOSYNTHESIS PROTEIN, PUTATIVE-RELATED"/>
    <property type="match status" value="1"/>
</dbReference>
<dbReference type="Gene3D" id="3.10.310.10">
    <property type="entry name" value="Diaminopimelate Epimerase, Chain A, domain 1"/>
    <property type="match status" value="2"/>
</dbReference>
<name>A0A419V7D1_9BACL</name>
<comment type="similarity">
    <text evidence="1">Belongs to the PhzF family.</text>
</comment>
<keyword evidence="5" id="KW-1185">Reference proteome</keyword>
<evidence type="ECO:0000313" key="5">
    <source>
        <dbReference type="Proteomes" id="UP000285120"/>
    </source>
</evidence>
<dbReference type="Pfam" id="PF02567">
    <property type="entry name" value="PhzC-PhzF"/>
    <property type="match status" value="1"/>
</dbReference>
<feature type="active site" evidence="3">
    <location>
        <position position="45"/>
    </location>
</feature>
<dbReference type="PIRSF" id="PIRSF016184">
    <property type="entry name" value="PhzC_PhzF"/>
    <property type="match status" value="1"/>
</dbReference>
<dbReference type="RefSeq" id="WP_170146796.1">
    <property type="nucleotide sequence ID" value="NZ_RAPK01000006.1"/>
</dbReference>
<proteinExistence type="inferred from homology"/>
<dbReference type="InterPro" id="IPR003719">
    <property type="entry name" value="Phenazine_PhzF-like"/>
</dbReference>
<evidence type="ECO:0000313" key="4">
    <source>
        <dbReference type="EMBL" id="RKD75962.1"/>
    </source>
</evidence>
<evidence type="ECO:0000256" key="1">
    <source>
        <dbReference type="ARBA" id="ARBA00008270"/>
    </source>
</evidence>
<evidence type="ECO:0000256" key="3">
    <source>
        <dbReference type="PIRSR" id="PIRSR016184-1"/>
    </source>
</evidence>
<comment type="caution">
    <text evidence="4">The sequence shown here is derived from an EMBL/GenBank/DDBJ whole genome shotgun (WGS) entry which is preliminary data.</text>
</comment>
<dbReference type="EMBL" id="RAPK01000006">
    <property type="protein sequence ID" value="RKD75962.1"/>
    <property type="molecule type" value="Genomic_DNA"/>
</dbReference>
<protein>
    <submittedName>
        <fullName evidence="4">PhzF family phenazine biosynthesis protein</fullName>
    </submittedName>
</protein>
<dbReference type="SUPFAM" id="SSF54506">
    <property type="entry name" value="Diaminopimelate epimerase-like"/>
    <property type="match status" value="1"/>
</dbReference>
<accession>A0A419V7D1</accession>
<dbReference type="Proteomes" id="UP000285120">
    <property type="component" value="Unassembled WGS sequence"/>
</dbReference>